<dbReference type="OrthoDB" id="197461at2"/>
<evidence type="ECO:0000313" key="3">
    <source>
        <dbReference type="EMBL" id="ANO52539.1"/>
    </source>
</evidence>
<feature type="transmembrane region" description="Helical" evidence="1">
    <location>
        <begin position="20"/>
        <end position="41"/>
    </location>
</feature>
<gene>
    <name evidence="3" type="ORF">BA177_16325</name>
</gene>
<evidence type="ECO:0000256" key="1">
    <source>
        <dbReference type="SAM" id="Phobius"/>
    </source>
</evidence>
<evidence type="ECO:0000259" key="2">
    <source>
        <dbReference type="Pfam" id="PF09834"/>
    </source>
</evidence>
<dbReference type="EMBL" id="CP016268">
    <property type="protein sequence ID" value="ANO52539.1"/>
    <property type="molecule type" value="Genomic_DNA"/>
</dbReference>
<proteinExistence type="predicted"/>
<sequence>MSEPVANNIRNDRESHLRSLLKAISYRITGTITTALLVLALTGDLSIALTIGAVEPAIKLLIYYLHERAWQCIPRGTVRRYWRRLRKR</sequence>
<dbReference type="AlphaFoldDB" id="A0A193LJG5"/>
<dbReference type="RefSeq" id="WP_068617964.1">
    <property type="nucleotide sequence ID" value="NZ_CP016268.1"/>
</dbReference>
<evidence type="ECO:0000313" key="4">
    <source>
        <dbReference type="Proteomes" id="UP000092695"/>
    </source>
</evidence>
<protein>
    <recommendedName>
        <fullName evidence="2">DUF2061 domain-containing protein</fullName>
    </recommendedName>
</protein>
<reference evidence="3 4" key="1">
    <citation type="submission" date="2016-06" db="EMBL/GenBank/DDBJ databases">
        <title>Complete genome sequence of a deep-branching marine Gamma Proteobacterium Woeseia oceani type strain XK5.</title>
        <authorList>
            <person name="Mu D."/>
            <person name="Du Z."/>
        </authorList>
    </citation>
    <scope>NUCLEOTIDE SEQUENCE [LARGE SCALE GENOMIC DNA]</scope>
    <source>
        <strain evidence="3 4">XK5</strain>
    </source>
</reference>
<keyword evidence="4" id="KW-1185">Reference proteome</keyword>
<dbReference type="Proteomes" id="UP000092695">
    <property type="component" value="Chromosome"/>
</dbReference>
<feature type="domain" description="DUF2061" evidence="2">
    <location>
        <begin position="20"/>
        <end position="71"/>
    </location>
</feature>
<accession>A0A193LJG5</accession>
<keyword evidence="1" id="KW-1133">Transmembrane helix</keyword>
<keyword evidence="1" id="KW-0472">Membrane</keyword>
<organism evidence="3 4">
    <name type="scientific">Woeseia oceani</name>
    <dbReference type="NCBI Taxonomy" id="1548547"/>
    <lineage>
        <taxon>Bacteria</taxon>
        <taxon>Pseudomonadati</taxon>
        <taxon>Pseudomonadota</taxon>
        <taxon>Gammaproteobacteria</taxon>
        <taxon>Woeseiales</taxon>
        <taxon>Woeseiaceae</taxon>
        <taxon>Woeseia</taxon>
    </lineage>
</organism>
<dbReference type="InterPro" id="IPR018638">
    <property type="entry name" value="DUF2061_membrane"/>
</dbReference>
<keyword evidence="1" id="KW-0812">Transmembrane</keyword>
<name>A0A193LJG5_9GAMM</name>
<dbReference type="Pfam" id="PF09834">
    <property type="entry name" value="DUF2061"/>
    <property type="match status" value="1"/>
</dbReference>
<feature type="transmembrane region" description="Helical" evidence="1">
    <location>
        <begin position="47"/>
        <end position="65"/>
    </location>
</feature>
<dbReference type="KEGG" id="woc:BA177_16325"/>
<dbReference type="STRING" id="1548547.BA177_16325"/>